<dbReference type="GO" id="GO:0042586">
    <property type="term" value="F:peptide deformylase activity"/>
    <property type="evidence" value="ECO:0007669"/>
    <property type="project" value="UniProtKB-UniRule"/>
</dbReference>
<dbReference type="AlphaFoldDB" id="A0A7X2ZR69"/>
<gene>
    <name evidence="5 6" type="primary">def</name>
    <name evidence="6" type="ORF">D9O36_03475</name>
</gene>
<organism evidence="6 7">
    <name type="scientific">Zobellia amurskyensis</name>
    <dbReference type="NCBI Taxonomy" id="248905"/>
    <lineage>
        <taxon>Bacteria</taxon>
        <taxon>Pseudomonadati</taxon>
        <taxon>Bacteroidota</taxon>
        <taxon>Flavobacteriia</taxon>
        <taxon>Flavobacteriales</taxon>
        <taxon>Flavobacteriaceae</taxon>
        <taxon>Zobellia</taxon>
    </lineage>
</organism>
<feature type="active site" evidence="5">
    <location>
        <position position="145"/>
    </location>
</feature>
<dbReference type="RefSeq" id="WP_155598854.1">
    <property type="nucleotide sequence ID" value="NZ_RCNR01000005.1"/>
</dbReference>
<keyword evidence="2 5" id="KW-0479">Metal-binding</keyword>
<dbReference type="OrthoDB" id="9784988at2"/>
<comment type="function">
    <text evidence="5">Removes the formyl group from the N-terminal Met of newly synthesized proteins. Requires at least a dipeptide for an efficient rate of reaction. N-terminal L-methionine is a prerequisite for activity but the enzyme has broad specificity at other positions.</text>
</comment>
<feature type="binding site" evidence="5">
    <location>
        <position position="102"/>
    </location>
    <ligand>
        <name>Fe cation</name>
        <dbReference type="ChEBI" id="CHEBI:24875"/>
    </ligand>
</feature>
<dbReference type="Pfam" id="PF01327">
    <property type="entry name" value="Pep_deformylase"/>
    <property type="match status" value="1"/>
</dbReference>
<dbReference type="InterPro" id="IPR036821">
    <property type="entry name" value="Peptide_deformylase_sf"/>
</dbReference>
<dbReference type="EMBL" id="RCNR01000005">
    <property type="protein sequence ID" value="MUH34890.1"/>
    <property type="molecule type" value="Genomic_DNA"/>
</dbReference>
<dbReference type="GO" id="GO:0006412">
    <property type="term" value="P:translation"/>
    <property type="evidence" value="ECO:0007669"/>
    <property type="project" value="UniProtKB-UniRule"/>
</dbReference>
<evidence type="ECO:0000256" key="2">
    <source>
        <dbReference type="ARBA" id="ARBA00022723"/>
    </source>
</evidence>
<keyword evidence="5" id="KW-0408">Iron</keyword>
<dbReference type="Gene3D" id="3.90.45.10">
    <property type="entry name" value="Peptide deformylase"/>
    <property type="match status" value="1"/>
</dbReference>
<comment type="similarity">
    <text evidence="1 5">Belongs to the polypeptide deformylase family.</text>
</comment>
<accession>A0A7X2ZR69</accession>
<evidence type="ECO:0000313" key="7">
    <source>
        <dbReference type="Proteomes" id="UP000540519"/>
    </source>
</evidence>
<dbReference type="EC" id="3.5.1.88" evidence="5"/>
<keyword evidence="7" id="KW-1185">Reference proteome</keyword>
<feature type="binding site" evidence="5">
    <location>
        <position position="148"/>
    </location>
    <ligand>
        <name>Fe cation</name>
        <dbReference type="ChEBI" id="CHEBI:24875"/>
    </ligand>
</feature>
<dbReference type="PRINTS" id="PR01576">
    <property type="entry name" value="PDEFORMYLASE"/>
</dbReference>
<dbReference type="CDD" id="cd00487">
    <property type="entry name" value="Pep_deformylase"/>
    <property type="match status" value="1"/>
</dbReference>
<dbReference type="Proteomes" id="UP000540519">
    <property type="component" value="Unassembled WGS sequence"/>
</dbReference>
<evidence type="ECO:0000256" key="4">
    <source>
        <dbReference type="ARBA" id="ARBA00022917"/>
    </source>
</evidence>
<comment type="caution">
    <text evidence="6">The sequence shown here is derived from an EMBL/GenBank/DDBJ whole genome shotgun (WGS) entry which is preliminary data.</text>
</comment>
<comment type="catalytic activity">
    <reaction evidence="5">
        <text>N-terminal N-formyl-L-methionyl-[peptide] + H2O = N-terminal L-methionyl-[peptide] + formate</text>
        <dbReference type="Rhea" id="RHEA:24420"/>
        <dbReference type="Rhea" id="RHEA-COMP:10639"/>
        <dbReference type="Rhea" id="RHEA-COMP:10640"/>
        <dbReference type="ChEBI" id="CHEBI:15377"/>
        <dbReference type="ChEBI" id="CHEBI:15740"/>
        <dbReference type="ChEBI" id="CHEBI:49298"/>
        <dbReference type="ChEBI" id="CHEBI:64731"/>
        <dbReference type="EC" id="3.5.1.88"/>
    </reaction>
</comment>
<dbReference type="PANTHER" id="PTHR10458">
    <property type="entry name" value="PEPTIDE DEFORMYLASE"/>
    <property type="match status" value="1"/>
</dbReference>
<dbReference type="NCBIfam" id="NF001159">
    <property type="entry name" value="PRK00150.1-3"/>
    <property type="match status" value="1"/>
</dbReference>
<feature type="binding site" evidence="5">
    <location>
        <position position="144"/>
    </location>
    <ligand>
        <name>Fe cation</name>
        <dbReference type="ChEBI" id="CHEBI:24875"/>
    </ligand>
</feature>
<keyword evidence="3 5" id="KW-0378">Hydrolase</keyword>
<dbReference type="NCBIfam" id="TIGR00079">
    <property type="entry name" value="pept_deformyl"/>
    <property type="match status" value="1"/>
</dbReference>
<evidence type="ECO:0000256" key="5">
    <source>
        <dbReference type="HAMAP-Rule" id="MF_00163"/>
    </source>
</evidence>
<dbReference type="HAMAP" id="MF_00163">
    <property type="entry name" value="Pep_deformylase"/>
    <property type="match status" value="1"/>
</dbReference>
<dbReference type="PANTHER" id="PTHR10458:SF22">
    <property type="entry name" value="PEPTIDE DEFORMYLASE"/>
    <property type="match status" value="1"/>
</dbReference>
<name>A0A7X2ZR69_9FLAO</name>
<proteinExistence type="inferred from homology"/>
<comment type="cofactor">
    <cofactor evidence="5">
        <name>Fe(2+)</name>
        <dbReference type="ChEBI" id="CHEBI:29033"/>
    </cofactor>
    <text evidence="5">Binds 1 Fe(2+) ion.</text>
</comment>
<dbReference type="FunFam" id="3.90.45.10:FF:000003">
    <property type="entry name" value="Peptide deformylase"/>
    <property type="match status" value="1"/>
</dbReference>
<protein>
    <recommendedName>
        <fullName evidence="5">Peptide deformylase</fullName>
        <shortName evidence="5">PDF</shortName>
        <ecNumber evidence="5">3.5.1.88</ecNumber>
    </recommendedName>
    <alternativeName>
        <fullName evidence="5">Polypeptide deformylase</fullName>
    </alternativeName>
</protein>
<dbReference type="SUPFAM" id="SSF56420">
    <property type="entry name" value="Peptide deformylase"/>
    <property type="match status" value="1"/>
</dbReference>
<keyword evidence="4 5" id="KW-0648">Protein biosynthesis</keyword>
<sequence>MAVLEVIKMGNPLLRKVSEAVEPNEITSPGFQKFIVDLIETMRAESGAGIAAIQVGVLKRVFAMEMKKNDRYPDKGSFSLTTVINPEIEPLSSEEVEGWEGCLSIPGIRGRLKRYKKIKLSGFDTNGEKFERVLNDFSAIVAQHELDHLNGILLIDRMPNMETLTFQEEYDKYWNV</sequence>
<evidence type="ECO:0000313" key="6">
    <source>
        <dbReference type="EMBL" id="MUH34890.1"/>
    </source>
</evidence>
<dbReference type="PIRSF" id="PIRSF004749">
    <property type="entry name" value="Pep_def"/>
    <property type="match status" value="1"/>
</dbReference>
<reference evidence="6 7" key="1">
    <citation type="journal article" date="2019" name="Mar. Drugs">
        <title>Comparative Genomics and CAZyme Genome Repertoires of Marine Zobellia amurskyensis KMM 3526(T) and Zobellia laminariae KMM 3676(T).</title>
        <authorList>
            <person name="Chernysheva N."/>
            <person name="Bystritskaya E."/>
            <person name="Stenkova A."/>
            <person name="Golovkin I."/>
            <person name="Nedashkovskaya O."/>
            <person name="Isaeva M."/>
        </authorList>
    </citation>
    <scope>NUCLEOTIDE SEQUENCE [LARGE SCALE GENOMIC DNA]</scope>
    <source>
        <strain evidence="6 7">KMM 3526</strain>
    </source>
</reference>
<evidence type="ECO:0000256" key="1">
    <source>
        <dbReference type="ARBA" id="ARBA00010759"/>
    </source>
</evidence>
<dbReference type="GO" id="GO:0046872">
    <property type="term" value="F:metal ion binding"/>
    <property type="evidence" value="ECO:0007669"/>
    <property type="project" value="UniProtKB-KW"/>
</dbReference>
<evidence type="ECO:0000256" key="3">
    <source>
        <dbReference type="ARBA" id="ARBA00022801"/>
    </source>
</evidence>
<dbReference type="InterPro" id="IPR023635">
    <property type="entry name" value="Peptide_deformylase"/>
</dbReference>